<keyword evidence="3" id="KW-1185">Reference proteome</keyword>
<evidence type="ECO:0000313" key="2">
    <source>
        <dbReference type="EMBL" id="QQR36468.1"/>
    </source>
</evidence>
<feature type="chain" id="PRO_5046719596" evidence="1">
    <location>
        <begin position="21"/>
        <end position="101"/>
    </location>
</feature>
<name>A0ABX7BWY3_9HYPH</name>
<dbReference type="RefSeq" id="WP_201658259.1">
    <property type="nucleotide sequence ID" value="NZ_CP068047.1"/>
</dbReference>
<feature type="signal peptide" evidence="1">
    <location>
        <begin position="1"/>
        <end position="20"/>
    </location>
</feature>
<organism evidence="2 3">
    <name type="scientific">Devosia oryziradicis</name>
    <dbReference type="NCBI Taxonomy" id="2801335"/>
    <lineage>
        <taxon>Bacteria</taxon>
        <taxon>Pseudomonadati</taxon>
        <taxon>Pseudomonadota</taxon>
        <taxon>Alphaproteobacteria</taxon>
        <taxon>Hyphomicrobiales</taxon>
        <taxon>Devosiaceae</taxon>
        <taxon>Devosia</taxon>
    </lineage>
</organism>
<keyword evidence="1" id="KW-0732">Signal</keyword>
<accession>A0ABX7BWY3</accession>
<evidence type="ECO:0000313" key="3">
    <source>
        <dbReference type="Proteomes" id="UP000595460"/>
    </source>
</evidence>
<evidence type="ECO:0000256" key="1">
    <source>
        <dbReference type="SAM" id="SignalP"/>
    </source>
</evidence>
<protein>
    <submittedName>
        <fullName evidence="2">Uncharacterized protein</fullName>
    </submittedName>
</protein>
<sequence length="101" mass="10953">MARWKWVGLTMLAGTAPALAALPPHYQRQHELEAILAHVVEEFGIDHPIDSIVMKGTDFYDVISGPCRMEVVIVDVPPAAGAEPMVGPRQFAVESGPMVCD</sequence>
<proteinExistence type="predicted"/>
<gene>
    <name evidence="2" type="ORF">JI749_02180</name>
</gene>
<reference evidence="2 3" key="1">
    <citation type="submission" date="2021-01" db="EMBL/GenBank/DDBJ databases">
        <title>Genome seq and assembly of Devosia sp. G19.</title>
        <authorList>
            <person name="Chhetri G."/>
        </authorList>
    </citation>
    <scope>NUCLEOTIDE SEQUENCE [LARGE SCALE GENOMIC DNA]</scope>
    <source>
        <strain evidence="2 3">G19</strain>
    </source>
</reference>
<dbReference type="EMBL" id="CP068047">
    <property type="protein sequence ID" value="QQR36468.1"/>
    <property type="molecule type" value="Genomic_DNA"/>
</dbReference>
<dbReference type="Proteomes" id="UP000595460">
    <property type="component" value="Chromosome"/>
</dbReference>